<organism evidence="1 2">
    <name type="scientific">Rattus norvegicus</name>
    <name type="common">Rat</name>
    <dbReference type="NCBI Taxonomy" id="10116"/>
    <lineage>
        <taxon>Eukaryota</taxon>
        <taxon>Metazoa</taxon>
        <taxon>Chordata</taxon>
        <taxon>Craniata</taxon>
        <taxon>Vertebrata</taxon>
        <taxon>Euteleostomi</taxon>
        <taxon>Mammalia</taxon>
        <taxon>Eutheria</taxon>
        <taxon>Euarchontoglires</taxon>
        <taxon>Glires</taxon>
        <taxon>Rodentia</taxon>
        <taxon>Myomorpha</taxon>
        <taxon>Muroidea</taxon>
        <taxon>Muridae</taxon>
        <taxon>Murinae</taxon>
        <taxon>Rattus</taxon>
    </lineage>
</organism>
<gene>
    <name evidence="1" type="ORF">rCG_26899</name>
</gene>
<proteinExistence type="predicted"/>
<sequence>MVPDCIAHSVQLLWLMVPKQVTSRQKPEGFRYQACCFTCFNVVNKTRS</sequence>
<dbReference type="AlphaFoldDB" id="A6HPU6"/>
<name>A6HPU6_RAT</name>
<evidence type="ECO:0000313" key="2">
    <source>
        <dbReference type="Proteomes" id="UP000234681"/>
    </source>
</evidence>
<dbReference type="EMBL" id="CH473949">
    <property type="protein sequence ID" value="EDL80047.1"/>
    <property type="molecule type" value="Genomic_DNA"/>
</dbReference>
<dbReference type="Proteomes" id="UP000234681">
    <property type="component" value="Chromosome 3"/>
</dbReference>
<protein>
    <submittedName>
        <fullName evidence="1">RCG26899</fullName>
    </submittedName>
</protein>
<reference evidence="2" key="1">
    <citation type="submission" date="2005-09" db="EMBL/GenBank/DDBJ databases">
        <authorList>
            <person name="Mural R.J."/>
            <person name="Li P.W."/>
            <person name="Adams M.D."/>
            <person name="Amanatides P.G."/>
            <person name="Baden-Tillson H."/>
            <person name="Barnstead M."/>
            <person name="Chin S.H."/>
            <person name="Dew I."/>
            <person name="Evans C.A."/>
            <person name="Ferriera S."/>
            <person name="Flanigan M."/>
            <person name="Fosler C."/>
            <person name="Glodek A."/>
            <person name="Gu Z."/>
            <person name="Holt R.A."/>
            <person name="Jennings D."/>
            <person name="Kraft C.L."/>
            <person name="Lu F."/>
            <person name="Nguyen T."/>
            <person name="Nusskern D.R."/>
            <person name="Pfannkoch C.M."/>
            <person name="Sitter C."/>
            <person name="Sutton G.G."/>
            <person name="Venter J.C."/>
            <person name="Wang Z."/>
            <person name="Woodage T."/>
            <person name="Zheng X.H."/>
            <person name="Zhong F."/>
        </authorList>
    </citation>
    <scope>NUCLEOTIDE SEQUENCE [LARGE SCALE GENOMIC DNA]</scope>
    <source>
        <strain>BN</strain>
        <strain evidence="2">Sprague-Dawley</strain>
    </source>
</reference>
<accession>A6HPU6</accession>
<feature type="non-terminal residue" evidence="1">
    <location>
        <position position="48"/>
    </location>
</feature>
<evidence type="ECO:0000313" key="1">
    <source>
        <dbReference type="EMBL" id="EDL80047.1"/>
    </source>
</evidence>